<comment type="cofactor">
    <cofactor evidence="1 7">
        <name>heme</name>
        <dbReference type="ChEBI" id="CHEBI:30413"/>
    </cofactor>
</comment>
<evidence type="ECO:0000256" key="1">
    <source>
        <dbReference type="ARBA" id="ARBA00001971"/>
    </source>
</evidence>
<dbReference type="InterPro" id="IPR002403">
    <property type="entry name" value="Cyt_P450_E_grp-IV"/>
</dbReference>
<reference evidence="9" key="1">
    <citation type="journal article" date="2020" name="Stud. Mycol.">
        <title>101 Dothideomycetes genomes: a test case for predicting lifestyles and emergence of pathogens.</title>
        <authorList>
            <person name="Haridas S."/>
            <person name="Albert R."/>
            <person name="Binder M."/>
            <person name="Bloem J."/>
            <person name="Labutti K."/>
            <person name="Salamov A."/>
            <person name="Andreopoulos B."/>
            <person name="Baker S."/>
            <person name="Barry K."/>
            <person name="Bills G."/>
            <person name="Bluhm B."/>
            <person name="Cannon C."/>
            <person name="Castanera R."/>
            <person name="Culley D."/>
            <person name="Daum C."/>
            <person name="Ezra D."/>
            <person name="Gonzalez J."/>
            <person name="Henrissat B."/>
            <person name="Kuo A."/>
            <person name="Liang C."/>
            <person name="Lipzen A."/>
            <person name="Lutzoni F."/>
            <person name="Magnuson J."/>
            <person name="Mondo S."/>
            <person name="Nolan M."/>
            <person name="Ohm R."/>
            <person name="Pangilinan J."/>
            <person name="Park H.-J."/>
            <person name="Ramirez L."/>
            <person name="Alfaro M."/>
            <person name="Sun H."/>
            <person name="Tritt A."/>
            <person name="Yoshinaga Y."/>
            <person name="Zwiers L.-H."/>
            <person name="Turgeon B."/>
            <person name="Goodwin S."/>
            <person name="Spatafora J."/>
            <person name="Crous P."/>
            <person name="Grigoriev I."/>
        </authorList>
    </citation>
    <scope>NUCLEOTIDE SEQUENCE</scope>
    <source>
        <strain evidence="9">CBS 125425</strain>
    </source>
</reference>
<keyword evidence="6 8" id="KW-0503">Monooxygenase</keyword>
<dbReference type="SUPFAM" id="SSF48264">
    <property type="entry name" value="Cytochrome P450"/>
    <property type="match status" value="1"/>
</dbReference>
<dbReference type="PANTHER" id="PTHR24305">
    <property type="entry name" value="CYTOCHROME P450"/>
    <property type="match status" value="1"/>
</dbReference>
<comment type="similarity">
    <text evidence="2 8">Belongs to the cytochrome P450 family.</text>
</comment>
<evidence type="ECO:0000313" key="10">
    <source>
        <dbReference type="Proteomes" id="UP000799444"/>
    </source>
</evidence>
<evidence type="ECO:0000256" key="7">
    <source>
        <dbReference type="PIRSR" id="PIRSR602403-1"/>
    </source>
</evidence>
<dbReference type="GO" id="GO:0020037">
    <property type="term" value="F:heme binding"/>
    <property type="evidence" value="ECO:0007669"/>
    <property type="project" value="InterPro"/>
</dbReference>
<dbReference type="EMBL" id="ML996264">
    <property type="protein sequence ID" value="KAF2728852.1"/>
    <property type="molecule type" value="Genomic_DNA"/>
</dbReference>
<keyword evidence="5 7" id="KW-0408">Iron</keyword>
<gene>
    <name evidence="9" type="ORF">EJ04DRAFT_590292</name>
</gene>
<dbReference type="InterPro" id="IPR017972">
    <property type="entry name" value="Cyt_P450_CS"/>
</dbReference>
<evidence type="ECO:0000313" key="9">
    <source>
        <dbReference type="EMBL" id="KAF2728852.1"/>
    </source>
</evidence>
<sequence>MDHCITCVVSLVGYVLSTIIWLSFLDPLRHIPGPRLAALTRLYEAYYDIWLDGQYTFKIIELHEKYGPIVRVSPRELHISDPEFFDTIYASSTAPRRTNKDPHFVRFIGLDQCVFSTIQHELHRQRRSALNPYFSMANVRRLVPVIQERLGVMMERMSEFKKTGEVLNVSCMFSALGNDVVNIYSFARCDYRLESLHFDPTSRDAALAGLHSIHVMKHVPWVHGVLKALPTSLVQRLQPALASFHAQQQTSRTQVEKILAGKNEEWRGKDHPTIFHAILDSKLPPHEKTAGRLSEEAQVIVMAGTLTTASTLELITFWLLSQPETLRKLKQELRLVVPAIQDVGKVPLATLEALPYLTAVIKEGLRLSYGLSTRSQRIDPENSLVFVDKKTGKEWIIPPRTSISMTSAQLHRNKEIFPNSQEFIAERWLGNEGRRLEKYLTTFSRGSRNCLGINLAYGELYLTLAHMWTLWGSRGATLSDDVGILSLFETDLRDVEMEADHFIPTPQRGSKGIRVMACRVHV</sequence>
<accession>A0A9P4QK81</accession>
<keyword evidence="10" id="KW-1185">Reference proteome</keyword>
<dbReference type="PANTHER" id="PTHR24305:SF157">
    <property type="entry name" value="N-ACETYLTRYPTOPHAN 6-HYDROXYLASE IVOC-RELATED"/>
    <property type="match status" value="1"/>
</dbReference>
<evidence type="ECO:0000256" key="3">
    <source>
        <dbReference type="ARBA" id="ARBA00022723"/>
    </source>
</evidence>
<evidence type="ECO:0000256" key="8">
    <source>
        <dbReference type="RuleBase" id="RU000461"/>
    </source>
</evidence>
<dbReference type="InterPro" id="IPR001128">
    <property type="entry name" value="Cyt_P450"/>
</dbReference>
<dbReference type="Gene3D" id="1.10.630.10">
    <property type="entry name" value="Cytochrome P450"/>
    <property type="match status" value="1"/>
</dbReference>
<dbReference type="PRINTS" id="PR00465">
    <property type="entry name" value="EP450IV"/>
</dbReference>
<evidence type="ECO:0000256" key="6">
    <source>
        <dbReference type="ARBA" id="ARBA00023033"/>
    </source>
</evidence>
<evidence type="ECO:0000256" key="5">
    <source>
        <dbReference type="ARBA" id="ARBA00023004"/>
    </source>
</evidence>
<dbReference type="InterPro" id="IPR036396">
    <property type="entry name" value="Cyt_P450_sf"/>
</dbReference>
<organism evidence="9 10">
    <name type="scientific">Polyplosphaeria fusca</name>
    <dbReference type="NCBI Taxonomy" id="682080"/>
    <lineage>
        <taxon>Eukaryota</taxon>
        <taxon>Fungi</taxon>
        <taxon>Dikarya</taxon>
        <taxon>Ascomycota</taxon>
        <taxon>Pezizomycotina</taxon>
        <taxon>Dothideomycetes</taxon>
        <taxon>Pleosporomycetidae</taxon>
        <taxon>Pleosporales</taxon>
        <taxon>Tetraplosphaeriaceae</taxon>
        <taxon>Polyplosphaeria</taxon>
    </lineage>
</organism>
<dbReference type="Proteomes" id="UP000799444">
    <property type="component" value="Unassembled WGS sequence"/>
</dbReference>
<comment type="caution">
    <text evidence="9">The sequence shown here is derived from an EMBL/GenBank/DDBJ whole genome shotgun (WGS) entry which is preliminary data.</text>
</comment>
<dbReference type="PROSITE" id="PS00086">
    <property type="entry name" value="CYTOCHROME_P450"/>
    <property type="match status" value="1"/>
</dbReference>
<dbReference type="GO" id="GO:0005506">
    <property type="term" value="F:iron ion binding"/>
    <property type="evidence" value="ECO:0007669"/>
    <property type="project" value="InterPro"/>
</dbReference>
<dbReference type="CDD" id="cd11062">
    <property type="entry name" value="CYP58-like"/>
    <property type="match status" value="1"/>
</dbReference>
<dbReference type="GO" id="GO:0016705">
    <property type="term" value="F:oxidoreductase activity, acting on paired donors, with incorporation or reduction of molecular oxygen"/>
    <property type="evidence" value="ECO:0007669"/>
    <property type="project" value="InterPro"/>
</dbReference>
<dbReference type="OrthoDB" id="3945418at2759"/>
<evidence type="ECO:0000256" key="4">
    <source>
        <dbReference type="ARBA" id="ARBA00023002"/>
    </source>
</evidence>
<dbReference type="GO" id="GO:0004497">
    <property type="term" value="F:monooxygenase activity"/>
    <property type="evidence" value="ECO:0007669"/>
    <property type="project" value="UniProtKB-KW"/>
</dbReference>
<feature type="binding site" description="axial binding residue" evidence="7">
    <location>
        <position position="450"/>
    </location>
    <ligand>
        <name>heme</name>
        <dbReference type="ChEBI" id="CHEBI:30413"/>
    </ligand>
    <ligandPart>
        <name>Fe</name>
        <dbReference type="ChEBI" id="CHEBI:18248"/>
    </ligandPart>
</feature>
<proteinExistence type="inferred from homology"/>
<dbReference type="PRINTS" id="PR00385">
    <property type="entry name" value="P450"/>
</dbReference>
<dbReference type="Pfam" id="PF00067">
    <property type="entry name" value="p450"/>
    <property type="match status" value="1"/>
</dbReference>
<protein>
    <submittedName>
        <fullName evidence="9">Cytochrome P450</fullName>
    </submittedName>
</protein>
<evidence type="ECO:0000256" key="2">
    <source>
        <dbReference type="ARBA" id="ARBA00010617"/>
    </source>
</evidence>
<dbReference type="AlphaFoldDB" id="A0A9P4QK81"/>
<name>A0A9P4QK81_9PLEO</name>
<keyword evidence="3 7" id="KW-0479">Metal-binding</keyword>
<dbReference type="InterPro" id="IPR050121">
    <property type="entry name" value="Cytochrome_P450_monoxygenase"/>
</dbReference>
<keyword evidence="7 8" id="KW-0349">Heme</keyword>
<keyword evidence="4 8" id="KW-0560">Oxidoreductase</keyword>